<feature type="transmembrane region" description="Helical" evidence="8">
    <location>
        <begin position="90"/>
        <end position="111"/>
    </location>
</feature>
<keyword evidence="11" id="KW-1185">Reference proteome</keyword>
<dbReference type="InterPro" id="IPR038731">
    <property type="entry name" value="RgtA/B/C-like"/>
</dbReference>
<feature type="transmembrane region" description="Helical" evidence="8">
    <location>
        <begin position="258"/>
        <end position="281"/>
    </location>
</feature>
<evidence type="ECO:0000256" key="7">
    <source>
        <dbReference type="ARBA" id="ARBA00023136"/>
    </source>
</evidence>
<dbReference type="Proteomes" id="UP000275663">
    <property type="component" value="Chromosome"/>
</dbReference>
<keyword evidence="2" id="KW-1003">Cell membrane</keyword>
<feature type="domain" description="Glycosyltransferase RgtA/B/C/D-like" evidence="9">
    <location>
        <begin position="69"/>
        <end position="229"/>
    </location>
</feature>
<dbReference type="GO" id="GO:0009103">
    <property type="term" value="P:lipopolysaccharide biosynthetic process"/>
    <property type="evidence" value="ECO:0007669"/>
    <property type="project" value="UniProtKB-ARBA"/>
</dbReference>
<dbReference type="GO" id="GO:0005886">
    <property type="term" value="C:plasma membrane"/>
    <property type="evidence" value="ECO:0007669"/>
    <property type="project" value="UniProtKB-SubCell"/>
</dbReference>
<evidence type="ECO:0000259" key="9">
    <source>
        <dbReference type="Pfam" id="PF13231"/>
    </source>
</evidence>
<evidence type="ECO:0000256" key="2">
    <source>
        <dbReference type="ARBA" id="ARBA00022475"/>
    </source>
</evidence>
<proteinExistence type="predicted"/>
<evidence type="ECO:0000256" key="1">
    <source>
        <dbReference type="ARBA" id="ARBA00004651"/>
    </source>
</evidence>
<keyword evidence="7 8" id="KW-0472">Membrane</keyword>
<keyword evidence="3" id="KW-0328">Glycosyltransferase</keyword>
<evidence type="ECO:0000256" key="3">
    <source>
        <dbReference type="ARBA" id="ARBA00022676"/>
    </source>
</evidence>
<evidence type="ECO:0000313" key="11">
    <source>
        <dbReference type="Proteomes" id="UP000275663"/>
    </source>
</evidence>
<keyword evidence="5 8" id="KW-0812">Transmembrane</keyword>
<accession>A0A3Q9BSU9</accession>
<dbReference type="PANTHER" id="PTHR33908">
    <property type="entry name" value="MANNOSYLTRANSFERASE YKCB-RELATED"/>
    <property type="match status" value="1"/>
</dbReference>
<feature type="transmembrane region" description="Helical" evidence="8">
    <location>
        <begin position="361"/>
        <end position="377"/>
    </location>
</feature>
<dbReference type="PANTHER" id="PTHR33908:SF9">
    <property type="entry name" value="BLL5595 PROTEIN"/>
    <property type="match status" value="1"/>
</dbReference>
<gene>
    <name evidence="10" type="ORF">EJN92_18280</name>
</gene>
<feature type="transmembrane region" description="Helical" evidence="8">
    <location>
        <begin position="25"/>
        <end position="44"/>
    </location>
</feature>
<evidence type="ECO:0000256" key="4">
    <source>
        <dbReference type="ARBA" id="ARBA00022679"/>
    </source>
</evidence>
<name>A0A3Q9BSU9_9BURK</name>
<reference evidence="10 11" key="1">
    <citation type="journal article" date="2011" name="Int. J. Syst. Evol. Microbiol.">
        <title>Description of Undibacterium oligocarboniphilum sp. nov., isolated from purified water, and Undibacterium pigrum strain CCUG 49012 as the type strain of Undibacterium parvum sp. nov., and emended descriptions of the genus Undibacterium and the species Undibacterium pigrum.</title>
        <authorList>
            <person name="Eder W."/>
            <person name="Wanner G."/>
            <person name="Ludwig W."/>
            <person name="Busse H.J."/>
            <person name="Ziemke-Kageler F."/>
            <person name="Lang E."/>
        </authorList>
    </citation>
    <scope>NUCLEOTIDE SEQUENCE [LARGE SCALE GENOMIC DNA]</scope>
    <source>
        <strain evidence="10 11">DSM 23061</strain>
    </source>
</reference>
<feature type="transmembrane region" description="Helical" evidence="8">
    <location>
        <begin position="181"/>
        <end position="199"/>
    </location>
</feature>
<keyword evidence="6 8" id="KW-1133">Transmembrane helix</keyword>
<dbReference type="EMBL" id="CP034464">
    <property type="protein sequence ID" value="AZP13763.1"/>
    <property type="molecule type" value="Genomic_DNA"/>
</dbReference>
<protein>
    <submittedName>
        <fullName evidence="10">Glycosyltransferase family 39 protein</fullName>
    </submittedName>
</protein>
<dbReference type="KEGG" id="upv:EJN92_18280"/>
<keyword evidence="4 10" id="KW-0808">Transferase</keyword>
<organism evidence="10 11">
    <name type="scientific">Undibacterium parvum</name>
    <dbReference type="NCBI Taxonomy" id="401471"/>
    <lineage>
        <taxon>Bacteria</taxon>
        <taxon>Pseudomonadati</taxon>
        <taxon>Pseudomonadota</taxon>
        <taxon>Betaproteobacteria</taxon>
        <taxon>Burkholderiales</taxon>
        <taxon>Oxalobacteraceae</taxon>
        <taxon>Undibacterium</taxon>
    </lineage>
</organism>
<dbReference type="Pfam" id="PF13231">
    <property type="entry name" value="PMT_2"/>
    <property type="match status" value="1"/>
</dbReference>
<dbReference type="AlphaFoldDB" id="A0A3Q9BSU9"/>
<feature type="transmembrane region" description="Helical" evidence="8">
    <location>
        <begin position="143"/>
        <end position="161"/>
    </location>
</feature>
<evidence type="ECO:0000256" key="8">
    <source>
        <dbReference type="SAM" id="Phobius"/>
    </source>
</evidence>
<feature type="transmembrane region" description="Helical" evidence="8">
    <location>
        <begin position="211"/>
        <end position="231"/>
    </location>
</feature>
<feature type="transmembrane region" description="Helical" evidence="8">
    <location>
        <begin position="306"/>
        <end position="325"/>
    </location>
</feature>
<sequence length="518" mass="58092">MQESRPSTAPQKMCGMPHISLQNRAVLYFLLAFVVTFWTLIPILGHHTPPLDVIEMTTWAHVPQLGYYKHPPLPAWGIYLSESIFGRNSFALFIPSALSIGIAILAVWPLALRFFGAKRGIIALFLQSTLIYYNLYAPDYNHNVAQIPFWALTVSAFYFAVSDGRARYWIGFGAALGVTTLSKYSAAFLPLACVLLLLWEKEARRFLTVKNIGLAAIAFFVVLGPHLLWLVQHDFAPIHYMNDRLGDLSLNASWSERFISYVAMQVLVHLVLIGVGVWGLLGSRNKSETSLECSTMPELSRLNKRFLWVMGFGPFAITVLLGLSGSYLHPMWATAMFPLSGLIIARLLAARIELLWSPRWLIVWVLLMSFFGAIYAAKNTAGWHQLTNKYARASYPGPELAKALDQKWRLAFPGKPLRYIVGTSWEAGVASFESSFQTQVLIDGDLTISPWISKAKLSSCGALVVWDPNVDMLTQLQVHWPQIGEQQQLDLMPDRTNTYSALRLAWAIIPPQGNCDEK</sequence>
<dbReference type="InterPro" id="IPR050297">
    <property type="entry name" value="LipidA_mod_glycosyltrf_83"/>
</dbReference>
<comment type="subcellular location">
    <subcellularLocation>
        <location evidence="1">Cell membrane</location>
        <topology evidence="1">Multi-pass membrane protein</topology>
    </subcellularLocation>
</comment>
<dbReference type="GO" id="GO:0016763">
    <property type="term" value="F:pentosyltransferase activity"/>
    <property type="evidence" value="ECO:0007669"/>
    <property type="project" value="TreeGrafter"/>
</dbReference>
<evidence type="ECO:0000256" key="5">
    <source>
        <dbReference type="ARBA" id="ARBA00022692"/>
    </source>
</evidence>
<evidence type="ECO:0000256" key="6">
    <source>
        <dbReference type="ARBA" id="ARBA00022989"/>
    </source>
</evidence>
<evidence type="ECO:0000313" key="10">
    <source>
        <dbReference type="EMBL" id="AZP13763.1"/>
    </source>
</evidence>